<dbReference type="Proteomes" id="UP001516400">
    <property type="component" value="Unassembled WGS sequence"/>
</dbReference>
<protein>
    <recommendedName>
        <fullName evidence="3">Reverse transcriptase domain-containing protein</fullName>
    </recommendedName>
</protein>
<gene>
    <name evidence="1" type="ORF">HHI36_020874</name>
</gene>
<sequence length="95" mass="10508">MPVPKSVHPATFNDLSPISVLPSLEKVLPAQIPSILTNLMYLPGISLKVIDDLIRSQDDSILTVMVLLDFSIAFDTVNHKLLLAVCTLWDLIVRL</sequence>
<proteinExistence type="predicted"/>
<dbReference type="EMBL" id="JABFTP020000083">
    <property type="protein sequence ID" value="KAL3276155.1"/>
    <property type="molecule type" value="Genomic_DNA"/>
</dbReference>
<reference evidence="1 2" key="1">
    <citation type="journal article" date="2021" name="BMC Biol.">
        <title>Horizontally acquired antibacterial genes associated with adaptive radiation of ladybird beetles.</title>
        <authorList>
            <person name="Li H.S."/>
            <person name="Tang X.F."/>
            <person name="Huang Y.H."/>
            <person name="Xu Z.Y."/>
            <person name="Chen M.L."/>
            <person name="Du X.Y."/>
            <person name="Qiu B.Y."/>
            <person name="Chen P.T."/>
            <person name="Zhang W."/>
            <person name="Slipinski A."/>
            <person name="Escalona H.E."/>
            <person name="Waterhouse R.M."/>
            <person name="Zwick A."/>
            <person name="Pang H."/>
        </authorList>
    </citation>
    <scope>NUCLEOTIDE SEQUENCE [LARGE SCALE GENOMIC DNA]</scope>
    <source>
        <strain evidence="1">SYSU2018</strain>
    </source>
</reference>
<accession>A0ABD2NCM8</accession>
<organism evidence="1 2">
    <name type="scientific">Cryptolaemus montrouzieri</name>
    <dbReference type="NCBI Taxonomy" id="559131"/>
    <lineage>
        <taxon>Eukaryota</taxon>
        <taxon>Metazoa</taxon>
        <taxon>Ecdysozoa</taxon>
        <taxon>Arthropoda</taxon>
        <taxon>Hexapoda</taxon>
        <taxon>Insecta</taxon>
        <taxon>Pterygota</taxon>
        <taxon>Neoptera</taxon>
        <taxon>Endopterygota</taxon>
        <taxon>Coleoptera</taxon>
        <taxon>Polyphaga</taxon>
        <taxon>Cucujiformia</taxon>
        <taxon>Coccinelloidea</taxon>
        <taxon>Coccinellidae</taxon>
        <taxon>Scymninae</taxon>
        <taxon>Scymnini</taxon>
        <taxon>Cryptolaemus</taxon>
    </lineage>
</organism>
<evidence type="ECO:0000313" key="2">
    <source>
        <dbReference type="Proteomes" id="UP001516400"/>
    </source>
</evidence>
<keyword evidence="2" id="KW-1185">Reference proteome</keyword>
<evidence type="ECO:0008006" key="3">
    <source>
        <dbReference type="Google" id="ProtNLM"/>
    </source>
</evidence>
<name>A0ABD2NCM8_9CUCU</name>
<evidence type="ECO:0000313" key="1">
    <source>
        <dbReference type="EMBL" id="KAL3276155.1"/>
    </source>
</evidence>
<dbReference type="AlphaFoldDB" id="A0ABD2NCM8"/>
<comment type="caution">
    <text evidence="1">The sequence shown here is derived from an EMBL/GenBank/DDBJ whole genome shotgun (WGS) entry which is preliminary data.</text>
</comment>